<reference evidence="1 2" key="1">
    <citation type="submission" date="2015-07" db="EMBL/GenBank/DDBJ databases">
        <title>Comparative genome sequencing reveals within-host evolution of Neisseria meningitidis during.</title>
        <authorList>
            <person name="Klughammer J."/>
            <person name="Dittrich M."/>
            <person name="Mueller T."/>
            <person name="Blom J."/>
            <person name="Goesmann A."/>
            <person name="Vogel U."/>
            <person name="Frosch M."/>
            <person name="Bock C."/>
            <person name="Schoen C."/>
        </authorList>
    </citation>
    <scope>NUCLEOTIDE SEQUENCE [LARGE SCALE GENOMIC DNA]</scope>
    <source>
        <strain evidence="1 2">DE8555</strain>
    </source>
</reference>
<proteinExistence type="predicted"/>
<dbReference type="AlphaFoldDB" id="A0AAC9CV11"/>
<sequence length="198" mass="21559">MPSEPYFRFQTAFACRMHTGQAVSRVLSRTVIPLGIPLPVCSSNLPERSAGSVIAFCLVLLRMGFGLPHIVTKCAVRPYRTFSPLPVLPKQPSAVLLSVPLSVALPRPAVNRHSTLRSPDFPPRMPYAIRGDCLLVPCAARIITRNAKMPSETVQVSDGIQPKLHALFQAGFDKAVQIAIQYGFGVADFVACTQVFDT</sequence>
<protein>
    <submittedName>
        <fullName evidence="1">Uncharacterized protein</fullName>
    </submittedName>
</protein>
<evidence type="ECO:0000313" key="1">
    <source>
        <dbReference type="EMBL" id="ANW92657.1"/>
    </source>
</evidence>
<name>A0AAC9CV11_NEIME</name>
<gene>
    <name evidence="1" type="ORF">DE8555_2128</name>
</gene>
<dbReference type="EMBL" id="CP012393">
    <property type="protein sequence ID" value="ANW92657.1"/>
    <property type="molecule type" value="Genomic_DNA"/>
</dbReference>
<dbReference type="Proteomes" id="UP000092966">
    <property type="component" value="Chromosome"/>
</dbReference>
<accession>A0AAC9CV11</accession>
<evidence type="ECO:0000313" key="2">
    <source>
        <dbReference type="Proteomes" id="UP000092966"/>
    </source>
</evidence>
<dbReference type="AntiFam" id="ANF00041">
    <property type="entry name" value="Antisense to RNaseP"/>
</dbReference>
<organism evidence="1 2">
    <name type="scientific">Neisseria meningitidis</name>
    <dbReference type="NCBI Taxonomy" id="487"/>
    <lineage>
        <taxon>Bacteria</taxon>
        <taxon>Pseudomonadati</taxon>
        <taxon>Pseudomonadota</taxon>
        <taxon>Betaproteobacteria</taxon>
        <taxon>Neisseriales</taxon>
        <taxon>Neisseriaceae</taxon>
        <taxon>Neisseria</taxon>
    </lineage>
</organism>